<evidence type="ECO:0000256" key="3">
    <source>
        <dbReference type="ARBA" id="ARBA00022553"/>
    </source>
</evidence>
<evidence type="ECO:0000256" key="2">
    <source>
        <dbReference type="ARBA" id="ARBA00012438"/>
    </source>
</evidence>
<dbReference type="EMBL" id="JACSIT010000152">
    <property type="protein sequence ID" value="MBC6996254.1"/>
    <property type="molecule type" value="Genomic_DNA"/>
</dbReference>
<dbReference type="Gene3D" id="3.30.565.10">
    <property type="entry name" value="Histidine kinase-like ATPase, C-terminal domain"/>
    <property type="match status" value="1"/>
</dbReference>
<dbReference type="AlphaFoldDB" id="A0A923PMM2"/>
<dbReference type="SMART" id="SM00387">
    <property type="entry name" value="HATPase_c"/>
    <property type="match status" value="1"/>
</dbReference>
<keyword evidence="6" id="KW-0902">Two-component regulatory system</keyword>
<dbReference type="InterPro" id="IPR005467">
    <property type="entry name" value="His_kinase_dom"/>
</dbReference>
<dbReference type="SUPFAM" id="SSF55874">
    <property type="entry name" value="ATPase domain of HSP90 chaperone/DNA topoisomerase II/histidine kinase"/>
    <property type="match status" value="1"/>
</dbReference>
<evidence type="ECO:0000256" key="4">
    <source>
        <dbReference type="ARBA" id="ARBA00022679"/>
    </source>
</evidence>
<dbReference type="GO" id="GO:0004721">
    <property type="term" value="F:phosphoprotein phosphatase activity"/>
    <property type="evidence" value="ECO:0007669"/>
    <property type="project" value="TreeGrafter"/>
</dbReference>
<dbReference type="Proteomes" id="UP000650081">
    <property type="component" value="Unassembled WGS sequence"/>
</dbReference>
<feature type="transmembrane region" description="Helical" evidence="7">
    <location>
        <begin position="6"/>
        <end position="25"/>
    </location>
</feature>
<keyword evidence="7" id="KW-1133">Transmembrane helix</keyword>
<dbReference type="InterPro" id="IPR036097">
    <property type="entry name" value="HisK_dim/P_sf"/>
</dbReference>
<keyword evidence="3" id="KW-0597">Phosphoprotein</keyword>
<evidence type="ECO:0000256" key="7">
    <source>
        <dbReference type="SAM" id="Phobius"/>
    </source>
</evidence>
<evidence type="ECO:0000259" key="8">
    <source>
        <dbReference type="PROSITE" id="PS50109"/>
    </source>
</evidence>
<dbReference type="CDD" id="cd00082">
    <property type="entry name" value="HisKA"/>
    <property type="match status" value="1"/>
</dbReference>
<evidence type="ECO:0000313" key="10">
    <source>
        <dbReference type="Proteomes" id="UP000650081"/>
    </source>
</evidence>
<dbReference type="SUPFAM" id="SSF47384">
    <property type="entry name" value="Homodimeric domain of signal transducing histidine kinase"/>
    <property type="match status" value="1"/>
</dbReference>
<keyword evidence="5 9" id="KW-0418">Kinase</keyword>
<dbReference type="Pfam" id="PF00512">
    <property type="entry name" value="HisKA"/>
    <property type="match status" value="1"/>
</dbReference>
<dbReference type="RefSeq" id="WP_187468267.1">
    <property type="nucleotide sequence ID" value="NZ_JACSIT010000152.1"/>
</dbReference>
<dbReference type="GO" id="GO:0016036">
    <property type="term" value="P:cellular response to phosphate starvation"/>
    <property type="evidence" value="ECO:0007669"/>
    <property type="project" value="TreeGrafter"/>
</dbReference>
<dbReference type="SMART" id="SM00388">
    <property type="entry name" value="HisKA"/>
    <property type="match status" value="1"/>
</dbReference>
<dbReference type="GO" id="GO:0005886">
    <property type="term" value="C:plasma membrane"/>
    <property type="evidence" value="ECO:0007669"/>
    <property type="project" value="TreeGrafter"/>
</dbReference>
<dbReference type="InterPro" id="IPR036890">
    <property type="entry name" value="HATPase_C_sf"/>
</dbReference>
<dbReference type="InterPro" id="IPR004358">
    <property type="entry name" value="Sig_transdc_His_kin-like_C"/>
</dbReference>
<dbReference type="FunFam" id="3.30.565.10:FF:000006">
    <property type="entry name" value="Sensor histidine kinase WalK"/>
    <property type="match status" value="1"/>
</dbReference>
<evidence type="ECO:0000256" key="1">
    <source>
        <dbReference type="ARBA" id="ARBA00000085"/>
    </source>
</evidence>
<dbReference type="EC" id="2.7.13.3" evidence="2"/>
<evidence type="ECO:0000313" key="9">
    <source>
        <dbReference type="EMBL" id="MBC6996254.1"/>
    </source>
</evidence>
<dbReference type="PANTHER" id="PTHR45453:SF1">
    <property type="entry name" value="PHOSPHATE REGULON SENSOR PROTEIN PHOR"/>
    <property type="match status" value="1"/>
</dbReference>
<dbReference type="InterPro" id="IPR003661">
    <property type="entry name" value="HisK_dim/P_dom"/>
</dbReference>
<reference evidence="9" key="1">
    <citation type="submission" date="2020-08" db="EMBL/GenBank/DDBJ databases">
        <title>Lewinella bacteria from marine environments.</title>
        <authorList>
            <person name="Zhong Y."/>
        </authorList>
    </citation>
    <scope>NUCLEOTIDE SEQUENCE</scope>
    <source>
        <strain evidence="9">KCTC 42187</strain>
    </source>
</reference>
<sequence length="475" mass="53472">MSQKNIYLIVGLIVISLLGVLLLQLDMIRKGMDVNAQRYDEAVQDVLRFVAEELEDKEALEISYLTNSGYNNSDGTSAIRPGELTRQLKRSSPLLNGNIQFNESYSYRLKLQTQYAATDLADRIDRNFLDRKLQSAFKNAKLAGSLEYGVYDSRNHEFIIRNGRLLSAMGADTTRHQDLLRSKYRVSLYDGDNEVPGYLLAFSPEKESVIFSSIWGNLAASVLFVGLILGCFVYTIYVILQQKKLSEMKTDFINNMTHEFKTPIATISLATDSIISPKISSDPEKVKRFANIIKQENKRMNNQVEKVLQMAKLDKSKLNLNLTAVDLHQTIEEAVEYICLQVEPRGGTVETELLADPAIVEGDLTHLSSLINNLLDNANKYSPDAPKILVSTRNVPRGVEVTVKDHGLGMTREARKNIFDRFYRVHTGDRHDVKGFGLGLSYVKTITEIHNGSITVKSELGKGSSFIVTFPYRQE</sequence>
<keyword evidence="4" id="KW-0808">Transferase</keyword>
<accession>A0A923PMM2</accession>
<dbReference type="PRINTS" id="PR00344">
    <property type="entry name" value="BCTRLSENSOR"/>
</dbReference>
<evidence type="ECO:0000256" key="6">
    <source>
        <dbReference type="ARBA" id="ARBA00023012"/>
    </source>
</evidence>
<name>A0A923PMM2_9BACT</name>
<dbReference type="Gene3D" id="1.10.287.130">
    <property type="match status" value="1"/>
</dbReference>
<feature type="transmembrane region" description="Helical" evidence="7">
    <location>
        <begin position="214"/>
        <end position="240"/>
    </location>
</feature>
<keyword evidence="7" id="KW-0812">Transmembrane</keyword>
<keyword evidence="7" id="KW-0472">Membrane</keyword>
<dbReference type="Pfam" id="PF02518">
    <property type="entry name" value="HATPase_c"/>
    <property type="match status" value="1"/>
</dbReference>
<gene>
    <name evidence="9" type="ORF">H9S92_18935</name>
</gene>
<dbReference type="PANTHER" id="PTHR45453">
    <property type="entry name" value="PHOSPHATE REGULON SENSOR PROTEIN PHOR"/>
    <property type="match status" value="1"/>
</dbReference>
<feature type="domain" description="Histidine kinase" evidence="8">
    <location>
        <begin position="255"/>
        <end position="474"/>
    </location>
</feature>
<evidence type="ECO:0000256" key="5">
    <source>
        <dbReference type="ARBA" id="ARBA00022777"/>
    </source>
</evidence>
<keyword evidence="10" id="KW-1185">Reference proteome</keyword>
<proteinExistence type="predicted"/>
<comment type="catalytic activity">
    <reaction evidence="1">
        <text>ATP + protein L-histidine = ADP + protein N-phospho-L-histidine.</text>
        <dbReference type="EC" id="2.7.13.3"/>
    </reaction>
</comment>
<organism evidence="9 10">
    <name type="scientific">Neolewinella lacunae</name>
    <dbReference type="NCBI Taxonomy" id="1517758"/>
    <lineage>
        <taxon>Bacteria</taxon>
        <taxon>Pseudomonadati</taxon>
        <taxon>Bacteroidota</taxon>
        <taxon>Saprospiria</taxon>
        <taxon>Saprospirales</taxon>
        <taxon>Lewinellaceae</taxon>
        <taxon>Neolewinella</taxon>
    </lineage>
</organism>
<comment type="caution">
    <text evidence="9">The sequence shown here is derived from an EMBL/GenBank/DDBJ whole genome shotgun (WGS) entry which is preliminary data.</text>
</comment>
<dbReference type="GO" id="GO:0000155">
    <property type="term" value="F:phosphorelay sensor kinase activity"/>
    <property type="evidence" value="ECO:0007669"/>
    <property type="project" value="InterPro"/>
</dbReference>
<dbReference type="InterPro" id="IPR003594">
    <property type="entry name" value="HATPase_dom"/>
</dbReference>
<dbReference type="PROSITE" id="PS50109">
    <property type="entry name" value="HIS_KIN"/>
    <property type="match status" value="1"/>
</dbReference>
<dbReference type="InterPro" id="IPR050351">
    <property type="entry name" value="BphY/WalK/GraS-like"/>
</dbReference>
<protein>
    <recommendedName>
        <fullName evidence="2">histidine kinase</fullName>
        <ecNumber evidence="2">2.7.13.3</ecNumber>
    </recommendedName>
</protein>